<dbReference type="RefSeq" id="WP_106979299.1">
    <property type="nucleotide sequence ID" value="NZ_AZSP01000016.1"/>
</dbReference>
<dbReference type="Proteomes" id="UP000245992">
    <property type="component" value="Unassembled WGS sequence"/>
</dbReference>
<protein>
    <recommendedName>
        <fullName evidence="7">Tetratricopeptide repeat protein</fullName>
    </recommendedName>
</protein>
<dbReference type="InterPro" id="IPR019734">
    <property type="entry name" value="TPR_rpt"/>
</dbReference>
<evidence type="ECO:0000313" key="6">
    <source>
        <dbReference type="Proteomes" id="UP000245992"/>
    </source>
</evidence>
<dbReference type="EMBL" id="AZSP01000016">
    <property type="protein sequence ID" value="PVE13797.1"/>
    <property type="molecule type" value="Genomic_DNA"/>
</dbReference>
<dbReference type="SUPFAM" id="SSF48452">
    <property type="entry name" value="TPR-like"/>
    <property type="match status" value="1"/>
</dbReference>
<dbReference type="SMART" id="SM00028">
    <property type="entry name" value="TPR"/>
    <property type="match status" value="4"/>
</dbReference>
<dbReference type="Gene3D" id="1.25.40.10">
    <property type="entry name" value="Tetratricopeptide repeat domain"/>
    <property type="match status" value="2"/>
</dbReference>
<evidence type="ECO:0008006" key="7">
    <source>
        <dbReference type="Google" id="ProtNLM"/>
    </source>
</evidence>
<keyword evidence="4" id="KW-0812">Transmembrane</keyword>
<evidence type="ECO:0000256" key="3">
    <source>
        <dbReference type="SAM" id="MobiDB-lite"/>
    </source>
</evidence>
<evidence type="ECO:0000256" key="4">
    <source>
        <dbReference type="SAM" id="Phobius"/>
    </source>
</evidence>
<reference evidence="5 6" key="1">
    <citation type="submission" date="2013-12" db="EMBL/GenBank/DDBJ databases">
        <title>Annotated genome of Streptomyces scopuliridis.</title>
        <authorList>
            <person name="Olson J.B."/>
        </authorList>
    </citation>
    <scope>NUCLEOTIDE SEQUENCE [LARGE SCALE GENOMIC DNA]</scope>
    <source>
        <strain evidence="5 6">RB72</strain>
    </source>
</reference>
<accession>A0A2T7TFA8</accession>
<sequence>MNAMKTEQVRQVRRAALAAGVGAVLVGGVLLFVPDEERAPQGPEARAMAAVGAGAPASLSDLTALIRERENWLRTHPEDGQAWAVLGSAYVERGVAAADPAYYPKADRALQRSLAVSPSGPGEGRPEGDGSGKHGGGAVDSKPGKGIRTGNPEALVGLASLANARHDFVAAKRWGESVRAQRPAAWTSYPVLIDAYTGLGDYKAAGKALEKLRELHKGAPVLIRAAEVYRDRGRREDAVAKATDAAAHAGSPAERAKALDTLGELAWERGEPAEALGHYEAALTAARGRPQSLAGRARALASLGRSDEATREYQSALAKLPRPEYALELGELYDSLGLDGDAQTQYETLRERAERARGHGVNEELVLGRFEADHGDPQAAVARLRAEWERSHRSMEVADALGWALYRAGQGREALAYATKATEPGRRSALFSYHRGEIERSLAMYGAARRHIEEALRTDPHFSPLLAPRAREALDALGEPEEGGPKDFYGSGPEKPTLERREPAPPPQV</sequence>
<dbReference type="InterPro" id="IPR011990">
    <property type="entry name" value="TPR-like_helical_dom_sf"/>
</dbReference>
<gene>
    <name evidence="5" type="ORF">Y717_08615</name>
</gene>
<feature type="transmembrane region" description="Helical" evidence="4">
    <location>
        <begin position="12"/>
        <end position="33"/>
    </location>
</feature>
<feature type="region of interest" description="Disordered" evidence="3">
    <location>
        <begin position="470"/>
        <end position="509"/>
    </location>
</feature>
<evidence type="ECO:0000256" key="1">
    <source>
        <dbReference type="ARBA" id="ARBA00022737"/>
    </source>
</evidence>
<dbReference type="AlphaFoldDB" id="A0A2T7TFA8"/>
<name>A0A2T7TFA8_9ACTN</name>
<evidence type="ECO:0000313" key="5">
    <source>
        <dbReference type="EMBL" id="PVE13797.1"/>
    </source>
</evidence>
<keyword evidence="4" id="KW-1133">Transmembrane helix</keyword>
<evidence type="ECO:0000256" key="2">
    <source>
        <dbReference type="ARBA" id="ARBA00022803"/>
    </source>
</evidence>
<comment type="caution">
    <text evidence="5">The sequence shown here is derived from an EMBL/GenBank/DDBJ whole genome shotgun (WGS) entry which is preliminary data.</text>
</comment>
<keyword evidence="2" id="KW-0802">TPR repeat</keyword>
<proteinExistence type="predicted"/>
<dbReference type="PANTHER" id="PTHR45586:SF1">
    <property type="entry name" value="LIPOPOLYSACCHARIDE ASSEMBLY PROTEIN B"/>
    <property type="match status" value="1"/>
</dbReference>
<feature type="region of interest" description="Disordered" evidence="3">
    <location>
        <begin position="115"/>
        <end position="150"/>
    </location>
</feature>
<dbReference type="STRING" id="1440053.GCA_000718095_06168"/>
<keyword evidence="6" id="KW-1185">Reference proteome</keyword>
<keyword evidence="4" id="KW-0472">Membrane</keyword>
<dbReference type="PANTHER" id="PTHR45586">
    <property type="entry name" value="TPR REPEAT-CONTAINING PROTEIN PA4667"/>
    <property type="match status" value="1"/>
</dbReference>
<dbReference type="InterPro" id="IPR051012">
    <property type="entry name" value="CellSynth/LPSAsmb/PSIAsmb"/>
</dbReference>
<organism evidence="5 6">
    <name type="scientific">Streptomyces scopuliridis RB72</name>
    <dbReference type="NCBI Taxonomy" id="1440053"/>
    <lineage>
        <taxon>Bacteria</taxon>
        <taxon>Bacillati</taxon>
        <taxon>Actinomycetota</taxon>
        <taxon>Actinomycetes</taxon>
        <taxon>Kitasatosporales</taxon>
        <taxon>Streptomycetaceae</taxon>
        <taxon>Streptomyces</taxon>
    </lineage>
</organism>
<dbReference type="OrthoDB" id="5477158at2"/>
<keyword evidence="1" id="KW-0677">Repeat</keyword>